<dbReference type="PROSITE" id="PS50222">
    <property type="entry name" value="EF_HAND_2"/>
    <property type="match status" value="2"/>
</dbReference>
<evidence type="ECO:0000256" key="1">
    <source>
        <dbReference type="ARBA" id="ARBA00022837"/>
    </source>
</evidence>
<keyword evidence="1" id="KW-0106">Calcium</keyword>
<evidence type="ECO:0000313" key="4">
    <source>
        <dbReference type="Proteomes" id="UP000027120"/>
    </source>
</evidence>
<feature type="domain" description="EF-hand" evidence="2">
    <location>
        <begin position="13"/>
        <end position="48"/>
    </location>
</feature>
<dbReference type="PROSITE" id="PS00018">
    <property type="entry name" value="EF_HAND_1"/>
    <property type="match status" value="2"/>
</dbReference>
<dbReference type="GO" id="GO:0005509">
    <property type="term" value="F:calcium ion binding"/>
    <property type="evidence" value="ECO:0007669"/>
    <property type="project" value="InterPro"/>
</dbReference>
<protein>
    <recommendedName>
        <fullName evidence="2">EF-hand domain-containing protein</fullName>
    </recommendedName>
</protein>
<reference evidence="3 4" key="1">
    <citation type="submission" date="2014-04" db="EMBL/GenBank/DDBJ databases">
        <authorList>
            <consortium name="International Citrus Genome Consortium"/>
            <person name="Gmitter F."/>
            <person name="Chen C."/>
            <person name="Farmerie W."/>
            <person name="Harkins T."/>
            <person name="Desany B."/>
            <person name="Mohiuddin M."/>
            <person name="Kodira C."/>
            <person name="Borodovsky M."/>
            <person name="Lomsadze A."/>
            <person name="Burns P."/>
            <person name="Jenkins J."/>
            <person name="Prochnik S."/>
            <person name="Shu S."/>
            <person name="Chapman J."/>
            <person name="Pitluck S."/>
            <person name="Schmutz J."/>
            <person name="Rokhsar D."/>
        </authorList>
    </citation>
    <scope>NUCLEOTIDE SEQUENCE</scope>
</reference>
<gene>
    <name evidence="3" type="ORF">CISIN_1g036018mg</name>
</gene>
<keyword evidence="4" id="KW-1185">Reference proteome</keyword>
<dbReference type="Pfam" id="PF13202">
    <property type="entry name" value="EF-hand_5"/>
    <property type="match status" value="1"/>
</dbReference>
<dbReference type="CDD" id="cd00051">
    <property type="entry name" value="EFh"/>
    <property type="match status" value="1"/>
</dbReference>
<evidence type="ECO:0000259" key="2">
    <source>
        <dbReference type="PROSITE" id="PS50222"/>
    </source>
</evidence>
<dbReference type="EMBL" id="KK784874">
    <property type="protein sequence ID" value="KDO84204.1"/>
    <property type="molecule type" value="Genomic_DNA"/>
</dbReference>
<feature type="domain" description="EF-hand" evidence="2">
    <location>
        <begin position="49"/>
        <end position="84"/>
    </location>
</feature>
<dbReference type="Proteomes" id="UP000027120">
    <property type="component" value="Unassembled WGS sequence"/>
</dbReference>
<name>A0A067GX94_CITSI</name>
<evidence type="ECO:0000313" key="3">
    <source>
        <dbReference type="EMBL" id="KDO84204.1"/>
    </source>
</evidence>
<dbReference type="SMART" id="SM00054">
    <property type="entry name" value="EFh"/>
    <property type="match status" value="2"/>
</dbReference>
<dbReference type="InterPro" id="IPR011992">
    <property type="entry name" value="EF-hand-dom_pair"/>
</dbReference>
<sequence>MPFYVPRNGSIALSEDHMKVLLKRYDKDGDGRLSKKELQAAFRNSGLHFSGFRARRALHHADSNHDGFIGNDEMKELVIYAARWGFTVK</sequence>
<dbReference type="InterPro" id="IPR002048">
    <property type="entry name" value="EF_hand_dom"/>
</dbReference>
<dbReference type="InterPro" id="IPR018247">
    <property type="entry name" value="EF_Hand_1_Ca_BS"/>
</dbReference>
<dbReference type="Gene3D" id="1.10.238.10">
    <property type="entry name" value="EF-hand"/>
    <property type="match status" value="1"/>
</dbReference>
<proteinExistence type="predicted"/>
<dbReference type="Pfam" id="PF13405">
    <property type="entry name" value="EF-hand_6"/>
    <property type="match status" value="1"/>
</dbReference>
<dbReference type="STRING" id="2711.A0A067GX94"/>
<dbReference type="SUPFAM" id="SSF47473">
    <property type="entry name" value="EF-hand"/>
    <property type="match status" value="1"/>
</dbReference>
<dbReference type="SMR" id="A0A067GX94"/>
<organism evidence="3 4">
    <name type="scientific">Citrus sinensis</name>
    <name type="common">Sweet orange</name>
    <name type="synonym">Citrus aurantium var. sinensis</name>
    <dbReference type="NCBI Taxonomy" id="2711"/>
    <lineage>
        <taxon>Eukaryota</taxon>
        <taxon>Viridiplantae</taxon>
        <taxon>Streptophyta</taxon>
        <taxon>Embryophyta</taxon>
        <taxon>Tracheophyta</taxon>
        <taxon>Spermatophyta</taxon>
        <taxon>Magnoliopsida</taxon>
        <taxon>eudicotyledons</taxon>
        <taxon>Gunneridae</taxon>
        <taxon>Pentapetalae</taxon>
        <taxon>rosids</taxon>
        <taxon>malvids</taxon>
        <taxon>Sapindales</taxon>
        <taxon>Rutaceae</taxon>
        <taxon>Aurantioideae</taxon>
        <taxon>Citrus</taxon>
    </lineage>
</organism>
<accession>A0A067GX94</accession>
<dbReference type="AlphaFoldDB" id="A0A067GX94"/>